<protein>
    <submittedName>
        <fullName evidence="2">MOSC domain-containing protein</fullName>
    </submittedName>
</protein>
<name>A0A643JWD7_9EURY</name>
<reference evidence="2" key="1">
    <citation type="submission" date="2019-09" db="EMBL/GenBank/DDBJ databases">
        <title>Genomic analysis of Haloferax sp. CBA1149.</title>
        <authorList>
            <person name="Roh S.W."/>
        </authorList>
    </citation>
    <scope>NUCLEOTIDE SEQUENCE</scope>
    <source>
        <strain evidence="2">CBA1149</strain>
    </source>
</reference>
<sequence length="186" mass="19795">MTTAADGRVTGLYTTPSSGEPMVAHESISVIDGGLDGDRYLHGTGYYSATDGCQVTLVDGAVLDDAHDEFGIDLSDGQHRRNVVVRGIDLTDLLDATFALGDAELRGTRLRPPCAYLADLVDDEDVIEALRERRGGICADVVTPGAVRVGDAVRVTEANPREMGRQIAARLGGVTAESEDLEHELE</sequence>
<proteinExistence type="predicted"/>
<dbReference type="GO" id="GO:0030151">
    <property type="term" value="F:molybdenum ion binding"/>
    <property type="evidence" value="ECO:0007669"/>
    <property type="project" value="InterPro"/>
</dbReference>
<dbReference type="InterPro" id="IPR052716">
    <property type="entry name" value="MOSC_domain"/>
</dbReference>
<dbReference type="PANTHER" id="PTHR36930:SF1">
    <property type="entry name" value="MOSC DOMAIN-CONTAINING PROTEIN"/>
    <property type="match status" value="1"/>
</dbReference>
<dbReference type="GO" id="GO:0030170">
    <property type="term" value="F:pyridoxal phosphate binding"/>
    <property type="evidence" value="ECO:0007669"/>
    <property type="project" value="InterPro"/>
</dbReference>
<dbReference type="AlphaFoldDB" id="A0A643JWD7"/>
<dbReference type="EMBL" id="VZUS01000001">
    <property type="protein sequence ID" value="KAB1188470.1"/>
    <property type="molecule type" value="Genomic_DNA"/>
</dbReference>
<gene>
    <name evidence="2" type="ORF">Hfx1149_10665</name>
</gene>
<accession>A0A643JWD7</accession>
<organism evidence="2">
    <name type="scientific">Haloferax sp. CBA1149</name>
    <dbReference type="NCBI Taxonomy" id="2650753"/>
    <lineage>
        <taxon>Archaea</taxon>
        <taxon>Methanobacteriati</taxon>
        <taxon>Methanobacteriota</taxon>
        <taxon>Stenosarchaea group</taxon>
        <taxon>Halobacteria</taxon>
        <taxon>Halobacteriales</taxon>
        <taxon>Haloferacaceae</taxon>
        <taxon>Haloferax</taxon>
    </lineage>
</organism>
<evidence type="ECO:0000313" key="2">
    <source>
        <dbReference type="EMBL" id="KAB1188470.1"/>
    </source>
</evidence>
<dbReference type="RefSeq" id="WP_151138225.1">
    <property type="nucleotide sequence ID" value="NZ_VZUS01000001.1"/>
</dbReference>
<comment type="caution">
    <text evidence="2">The sequence shown here is derived from an EMBL/GenBank/DDBJ whole genome shotgun (WGS) entry which is preliminary data.</text>
</comment>
<dbReference type="Gene3D" id="2.40.33.20">
    <property type="entry name" value="PK beta-barrel domain-like"/>
    <property type="match status" value="1"/>
</dbReference>
<dbReference type="GO" id="GO:0003824">
    <property type="term" value="F:catalytic activity"/>
    <property type="evidence" value="ECO:0007669"/>
    <property type="project" value="InterPro"/>
</dbReference>
<dbReference type="InterPro" id="IPR011037">
    <property type="entry name" value="Pyrv_Knase-like_insert_dom_sf"/>
</dbReference>
<dbReference type="InterPro" id="IPR005302">
    <property type="entry name" value="MoCF_Sase_C"/>
</dbReference>
<dbReference type="PANTHER" id="PTHR36930">
    <property type="entry name" value="METAL-SULFUR CLUSTER BIOSYNTHESIS PROTEINS YUAD-RELATED"/>
    <property type="match status" value="1"/>
</dbReference>
<dbReference type="Pfam" id="PF03473">
    <property type="entry name" value="MOSC"/>
    <property type="match status" value="1"/>
</dbReference>
<dbReference type="PROSITE" id="PS51340">
    <property type="entry name" value="MOSC"/>
    <property type="match status" value="1"/>
</dbReference>
<evidence type="ECO:0000259" key="1">
    <source>
        <dbReference type="PROSITE" id="PS51340"/>
    </source>
</evidence>
<feature type="domain" description="MOSC" evidence="1">
    <location>
        <begin position="15"/>
        <end position="156"/>
    </location>
</feature>
<dbReference type="SUPFAM" id="SSF50800">
    <property type="entry name" value="PK beta-barrel domain-like"/>
    <property type="match status" value="1"/>
</dbReference>